<accession>A0A9P8YIQ3</accession>
<reference evidence="2" key="1">
    <citation type="journal article" date="2021" name="Nat. Commun.">
        <title>Genetic determinants of endophytism in the Arabidopsis root mycobiome.</title>
        <authorList>
            <person name="Mesny F."/>
            <person name="Miyauchi S."/>
            <person name="Thiergart T."/>
            <person name="Pickel B."/>
            <person name="Atanasova L."/>
            <person name="Karlsson M."/>
            <person name="Huettel B."/>
            <person name="Barry K.W."/>
            <person name="Haridas S."/>
            <person name="Chen C."/>
            <person name="Bauer D."/>
            <person name="Andreopoulos W."/>
            <person name="Pangilinan J."/>
            <person name="LaButti K."/>
            <person name="Riley R."/>
            <person name="Lipzen A."/>
            <person name="Clum A."/>
            <person name="Drula E."/>
            <person name="Henrissat B."/>
            <person name="Kohler A."/>
            <person name="Grigoriev I.V."/>
            <person name="Martin F.M."/>
            <person name="Hacquard S."/>
        </authorList>
    </citation>
    <scope>NUCLEOTIDE SEQUENCE</scope>
    <source>
        <strain evidence="2">MPI-CAGE-CH-0230</strain>
    </source>
</reference>
<evidence type="ECO:0000313" key="2">
    <source>
        <dbReference type="EMBL" id="KAH7040732.1"/>
    </source>
</evidence>
<dbReference type="GeneID" id="70178015"/>
<keyword evidence="3" id="KW-1185">Reference proteome</keyword>
<evidence type="ECO:0000256" key="1">
    <source>
        <dbReference type="SAM" id="MobiDB-lite"/>
    </source>
</evidence>
<dbReference type="RefSeq" id="XP_046018787.1">
    <property type="nucleotide sequence ID" value="XM_046148469.1"/>
</dbReference>
<dbReference type="EMBL" id="JAGTJQ010000001">
    <property type="protein sequence ID" value="KAH7040732.1"/>
    <property type="molecule type" value="Genomic_DNA"/>
</dbReference>
<feature type="region of interest" description="Disordered" evidence="1">
    <location>
        <begin position="1"/>
        <end position="135"/>
    </location>
</feature>
<sequence length="135" mass="14460">MAVVARLPLHQARQGEQDTASPPRRPMHRMGGNRGRCGPENGTAGECENLHLQPPFQPTSHFMSNRLDPESAGWRSPRSPAKCCPSAPIAGGPARGRPQHAALRLKPRPTSGTPPLASLQQPETLSLPPDFSIAP</sequence>
<feature type="compositionally biased region" description="Polar residues" evidence="1">
    <location>
        <begin position="110"/>
        <end position="124"/>
    </location>
</feature>
<name>A0A9P8YIQ3_9PEZI</name>
<gene>
    <name evidence="2" type="ORF">B0I36DRAFT_14742</name>
</gene>
<protein>
    <submittedName>
        <fullName evidence="2">Uncharacterized protein</fullName>
    </submittedName>
</protein>
<organism evidence="2 3">
    <name type="scientific">Microdochium trichocladiopsis</name>
    <dbReference type="NCBI Taxonomy" id="1682393"/>
    <lineage>
        <taxon>Eukaryota</taxon>
        <taxon>Fungi</taxon>
        <taxon>Dikarya</taxon>
        <taxon>Ascomycota</taxon>
        <taxon>Pezizomycotina</taxon>
        <taxon>Sordariomycetes</taxon>
        <taxon>Xylariomycetidae</taxon>
        <taxon>Xylariales</taxon>
        <taxon>Microdochiaceae</taxon>
        <taxon>Microdochium</taxon>
    </lineage>
</organism>
<dbReference type="AlphaFoldDB" id="A0A9P8YIQ3"/>
<dbReference type="Proteomes" id="UP000756346">
    <property type="component" value="Unassembled WGS sequence"/>
</dbReference>
<comment type="caution">
    <text evidence="2">The sequence shown here is derived from an EMBL/GenBank/DDBJ whole genome shotgun (WGS) entry which is preliminary data.</text>
</comment>
<proteinExistence type="predicted"/>
<evidence type="ECO:0000313" key="3">
    <source>
        <dbReference type="Proteomes" id="UP000756346"/>
    </source>
</evidence>